<evidence type="ECO:0000256" key="4">
    <source>
        <dbReference type="ARBA" id="ARBA00022884"/>
    </source>
</evidence>
<dbReference type="InterPro" id="IPR034158">
    <property type="entry name" value="SF3B4_RRM1"/>
</dbReference>
<feature type="region of interest" description="Disordered" evidence="7">
    <location>
        <begin position="236"/>
        <end position="289"/>
    </location>
</feature>
<comment type="subcellular location">
    <subcellularLocation>
        <location evidence="1">Nucleus</location>
    </subcellularLocation>
</comment>
<evidence type="ECO:0000256" key="6">
    <source>
        <dbReference type="PROSITE-ProRule" id="PRU00176"/>
    </source>
</evidence>
<feature type="domain" description="RRM" evidence="8">
    <location>
        <begin position="111"/>
        <end position="189"/>
    </location>
</feature>
<name>A0A6J3M3Q5_9PEZI</name>
<evidence type="ECO:0000259" key="8">
    <source>
        <dbReference type="PROSITE" id="PS50102"/>
    </source>
</evidence>
<dbReference type="Gene3D" id="3.30.70.330">
    <property type="match status" value="2"/>
</dbReference>
<dbReference type="SUPFAM" id="SSF54928">
    <property type="entry name" value="RNA-binding domain, RBD"/>
    <property type="match status" value="1"/>
</dbReference>
<reference evidence="10" key="2">
    <citation type="submission" date="2020-04" db="EMBL/GenBank/DDBJ databases">
        <authorList>
            <consortium name="NCBI Genome Project"/>
        </authorList>
    </citation>
    <scope>NUCLEOTIDE SEQUENCE</scope>
    <source>
        <strain evidence="10">CBS 342.82</strain>
    </source>
</reference>
<dbReference type="GO" id="GO:0005730">
    <property type="term" value="C:nucleolus"/>
    <property type="evidence" value="ECO:0007669"/>
    <property type="project" value="TreeGrafter"/>
</dbReference>
<protein>
    <submittedName>
        <fullName evidence="10">RNA-binding domain-containing protein</fullName>
    </submittedName>
</protein>
<dbReference type="AlphaFoldDB" id="A0A6J3M3Q5"/>
<evidence type="ECO:0000256" key="3">
    <source>
        <dbReference type="ARBA" id="ARBA00022737"/>
    </source>
</evidence>
<proteinExistence type="inferred from homology"/>
<evidence type="ECO:0000313" key="10">
    <source>
        <dbReference type="RefSeq" id="XP_033459697.1"/>
    </source>
</evidence>
<evidence type="ECO:0000256" key="7">
    <source>
        <dbReference type="SAM" id="MobiDB-lite"/>
    </source>
</evidence>
<organism evidence="10">
    <name type="scientific">Dissoconium aciculare CBS 342.82</name>
    <dbReference type="NCBI Taxonomy" id="1314786"/>
    <lineage>
        <taxon>Eukaryota</taxon>
        <taxon>Fungi</taxon>
        <taxon>Dikarya</taxon>
        <taxon>Ascomycota</taxon>
        <taxon>Pezizomycotina</taxon>
        <taxon>Dothideomycetes</taxon>
        <taxon>Dothideomycetidae</taxon>
        <taxon>Mycosphaerellales</taxon>
        <taxon>Dissoconiaceae</taxon>
        <taxon>Dissoconium</taxon>
    </lineage>
</organism>
<evidence type="ECO:0000256" key="2">
    <source>
        <dbReference type="ARBA" id="ARBA00008363"/>
    </source>
</evidence>
<keyword evidence="9" id="KW-1185">Reference proteome</keyword>
<gene>
    <name evidence="10" type="ORF">K489DRAFT_318904</name>
</gene>
<accession>A0A6J3M3Q5</accession>
<dbReference type="InterPro" id="IPR000504">
    <property type="entry name" value="RRM_dom"/>
</dbReference>
<dbReference type="OrthoDB" id="10259687at2759"/>
<dbReference type="GO" id="GO:0071011">
    <property type="term" value="C:precatalytic spliceosome"/>
    <property type="evidence" value="ECO:0007669"/>
    <property type="project" value="TreeGrafter"/>
</dbReference>
<dbReference type="InterPro" id="IPR052084">
    <property type="entry name" value="SF3B4_spliceosome_assoc"/>
</dbReference>
<dbReference type="GO" id="GO:0005686">
    <property type="term" value="C:U2 snRNP"/>
    <property type="evidence" value="ECO:0007669"/>
    <property type="project" value="TreeGrafter"/>
</dbReference>
<dbReference type="InterPro" id="IPR035979">
    <property type="entry name" value="RBD_domain_sf"/>
</dbReference>
<comment type="similarity">
    <text evidence="2">Belongs to the SF3B4 family.</text>
</comment>
<reference evidence="10" key="1">
    <citation type="submission" date="2020-01" db="EMBL/GenBank/DDBJ databases">
        <authorList>
            <consortium name="DOE Joint Genome Institute"/>
            <person name="Haridas S."/>
            <person name="Albert R."/>
            <person name="Binder M."/>
            <person name="Bloem J."/>
            <person name="Labutti K."/>
            <person name="Salamov A."/>
            <person name="Andreopoulos B."/>
            <person name="Baker S.E."/>
            <person name="Barry K."/>
            <person name="Bills G."/>
            <person name="Bluhm B.H."/>
            <person name="Cannon C."/>
            <person name="Castanera R."/>
            <person name="Culley D.E."/>
            <person name="Daum C."/>
            <person name="Ezra D."/>
            <person name="Gonzalez J.B."/>
            <person name="Henrissat B."/>
            <person name="Kuo A."/>
            <person name="Liang C."/>
            <person name="Lipzen A."/>
            <person name="Lutzoni F."/>
            <person name="Magnuson J."/>
            <person name="Mondo S."/>
            <person name="Nolan M."/>
            <person name="Ohm R."/>
            <person name="Pangilinan J."/>
            <person name="Park H.-J."/>
            <person name="Ramirez L."/>
            <person name="Alfaro M."/>
            <person name="Sun H."/>
            <person name="Tritt A."/>
            <person name="Yoshinaga Y."/>
            <person name="Zwiers L.-H."/>
            <person name="Turgeon B.G."/>
            <person name="Goodwin S.B."/>
            <person name="Spatafora J.W."/>
            <person name="Crous P.W."/>
            <person name="Grigoriev I.V."/>
        </authorList>
    </citation>
    <scope>NUCLEOTIDE SEQUENCE</scope>
    <source>
        <strain evidence="10">CBS 342.82</strain>
    </source>
</reference>
<dbReference type="PROSITE" id="PS50102">
    <property type="entry name" value="RRM"/>
    <property type="match status" value="2"/>
</dbReference>
<dbReference type="RefSeq" id="XP_033459697.1">
    <property type="nucleotide sequence ID" value="XM_033601359.1"/>
</dbReference>
<dbReference type="Proteomes" id="UP000504637">
    <property type="component" value="Unplaced"/>
</dbReference>
<dbReference type="FunFam" id="3.30.70.330:FF:000505">
    <property type="entry name" value="Splicing factor 3B subunit 4"/>
    <property type="match status" value="1"/>
</dbReference>
<keyword evidence="5" id="KW-0539">Nucleus</keyword>
<dbReference type="PANTHER" id="PTHR48030">
    <property type="entry name" value="SPLICING FACTOR 3B SUBUNIT 4"/>
    <property type="match status" value="1"/>
</dbReference>
<dbReference type="PANTHER" id="PTHR48030:SF3">
    <property type="entry name" value="SPLICING FACTOR 3B SUBUNIT 4"/>
    <property type="match status" value="1"/>
</dbReference>
<feature type="compositionally biased region" description="Gly residues" evidence="7">
    <location>
        <begin position="99"/>
        <end position="108"/>
    </location>
</feature>
<reference evidence="10" key="3">
    <citation type="submission" date="2025-08" db="UniProtKB">
        <authorList>
            <consortium name="RefSeq"/>
        </authorList>
    </citation>
    <scope>IDENTIFICATION</scope>
    <source>
        <strain evidence="10">CBS 342.82</strain>
    </source>
</reference>
<dbReference type="GeneID" id="54359159"/>
<evidence type="ECO:0000256" key="1">
    <source>
        <dbReference type="ARBA" id="ARBA00004123"/>
    </source>
</evidence>
<evidence type="ECO:0000256" key="5">
    <source>
        <dbReference type="ARBA" id="ARBA00023242"/>
    </source>
</evidence>
<keyword evidence="4 6" id="KW-0694">RNA-binding</keyword>
<feature type="compositionally biased region" description="Pro residues" evidence="7">
    <location>
        <begin position="266"/>
        <end position="277"/>
    </location>
</feature>
<feature type="domain" description="RRM" evidence="8">
    <location>
        <begin position="15"/>
        <end position="93"/>
    </location>
</feature>
<dbReference type="GO" id="GO:0048026">
    <property type="term" value="P:positive regulation of mRNA splicing, via spliceosome"/>
    <property type="evidence" value="ECO:0007669"/>
    <property type="project" value="TreeGrafter"/>
</dbReference>
<dbReference type="CDD" id="cd12334">
    <property type="entry name" value="RRM1_SF3B4"/>
    <property type="match status" value="1"/>
</dbReference>
<feature type="region of interest" description="Disordered" evidence="7">
    <location>
        <begin position="88"/>
        <end position="109"/>
    </location>
</feature>
<dbReference type="InterPro" id="IPR012677">
    <property type="entry name" value="Nucleotide-bd_a/b_plait_sf"/>
</dbReference>
<evidence type="ECO:0000313" key="9">
    <source>
        <dbReference type="Proteomes" id="UP000504637"/>
    </source>
</evidence>
<keyword evidence="3" id="KW-0677">Repeat</keyword>
<dbReference type="SMART" id="SM00360">
    <property type="entry name" value="RRM"/>
    <property type="match status" value="2"/>
</dbReference>
<dbReference type="Pfam" id="PF00076">
    <property type="entry name" value="RRM_1"/>
    <property type="match status" value="2"/>
</dbReference>
<sequence>MSGAGARHWENDKESTCYIGNLDERITDALVWELCIQAGPVVSVHLPKDRVTQTVQGYGFVEFRSEQDAEYACNILNGIRMHGKPIRVNKSNADKRGGESGGPGGTQGSGAELFVGNLDQMADEKVLYDTFSRFGLFASAPKVARDDKFASKGYGFISYVDFEGADAAIEHMHGQYLMNKEVTVQFAYKKDGKGERHGDAAERAIAASAKKHGMGVAPAVLPANLIAPTPSAPPVQAPYGNGFPPAGGYNNNYGRPPPMQNQGPPQGLPPGMPPGYGHPPMGSAPNHGR</sequence>
<dbReference type="GO" id="GO:0003723">
    <property type="term" value="F:RNA binding"/>
    <property type="evidence" value="ECO:0007669"/>
    <property type="project" value="UniProtKB-UniRule"/>
</dbReference>